<evidence type="ECO:0000313" key="1">
    <source>
        <dbReference type="EMBL" id="GAA2334386.1"/>
    </source>
</evidence>
<proteinExistence type="predicted"/>
<organism evidence="1 2">
    <name type="scientific">Saccharopolyspora halophila</name>
    <dbReference type="NCBI Taxonomy" id="405551"/>
    <lineage>
        <taxon>Bacteria</taxon>
        <taxon>Bacillati</taxon>
        <taxon>Actinomycetota</taxon>
        <taxon>Actinomycetes</taxon>
        <taxon>Pseudonocardiales</taxon>
        <taxon>Pseudonocardiaceae</taxon>
        <taxon>Saccharopolyspora</taxon>
    </lineage>
</organism>
<sequence length="151" mass="15984">MQRLRALQGDYDVTICVPPLFGEMLLNAVGEEVGHPGLIAGESIVVRRAQLNNVAVTSQHPSTGKLADVQLGIPLEALGDLLGNHVAAEHARKAITDDAFESALEALNEAHGKIPSRVRHLLTIVSGSTGPDIAQFPTSSTPLRSPLRTPC</sequence>
<keyword evidence="2" id="KW-1185">Reference proteome</keyword>
<gene>
    <name evidence="1" type="ORF">GCM10009854_07500</name>
</gene>
<name>A0ABN3FP30_9PSEU</name>
<accession>A0ABN3FP30</accession>
<reference evidence="1 2" key="1">
    <citation type="journal article" date="2019" name="Int. J. Syst. Evol. Microbiol.">
        <title>The Global Catalogue of Microorganisms (GCM) 10K type strain sequencing project: providing services to taxonomists for standard genome sequencing and annotation.</title>
        <authorList>
            <consortium name="The Broad Institute Genomics Platform"/>
            <consortium name="The Broad Institute Genome Sequencing Center for Infectious Disease"/>
            <person name="Wu L."/>
            <person name="Ma J."/>
        </authorList>
    </citation>
    <scope>NUCLEOTIDE SEQUENCE [LARGE SCALE GENOMIC DNA]</scope>
    <source>
        <strain evidence="1 2">JCM 16221</strain>
    </source>
</reference>
<protein>
    <submittedName>
        <fullName evidence="1">Uncharacterized protein</fullName>
    </submittedName>
</protein>
<comment type="caution">
    <text evidence="1">The sequence shown here is derived from an EMBL/GenBank/DDBJ whole genome shotgun (WGS) entry which is preliminary data.</text>
</comment>
<dbReference type="Proteomes" id="UP001501218">
    <property type="component" value="Unassembled WGS sequence"/>
</dbReference>
<evidence type="ECO:0000313" key="2">
    <source>
        <dbReference type="Proteomes" id="UP001501218"/>
    </source>
</evidence>
<dbReference type="EMBL" id="BAAARA010000002">
    <property type="protein sequence ID" value="GAA2334386.1"/>
    <property type="molecule type" value="Genomic_DNA"/>
</dbReference>